<reference evidence="1" key="1">
    <citation type="journal article" date="2021" name="Proc. Natl. Acad. Sci. U.S.A.">
        <title>A Catalog of Tens of Thousands of Viruses from Human Metagenomes Reveals Hidden Associations with Chronic Diseases.</title>
        <authorList>
            <person name="Tisza M.J."/>
            <person name="Buck C.B."/>
        </authorList>
    </citation>
    <scope>NUCLEOTIDE SEQUENCE</scope>
    <source>
        <strain evidence="1">CtR9T2</strain>
    </source>
</reference>
<accession>A0A8S5UFJ0</accession>
<dbReference type="EMBL" id="BK016081">
    <property type="protein sequence ID" value="DAF93263.1"/>
    <property type="molecule type" value="Genomic_DNA"/>
</dbReference>
<sequence length="134" mass="15344">MTPENRKALSDFRLKLDSLLADFDESARRVVTAQANAGLAATKRETPYRTGHLRRNWRRDKTRKVGNAHISGYSNNVEYGQYVNYGHRTVNKAKETTGWVEGRFMLEKGVNAAERQLPALFDAEIDRIKRETGF</sequence>
<protein>
    <submittedName>
        <fullName evidence="1">Putative tail component</fullName>
    </submittedName>
</protein>
<evidence type="ECO:0000313" key="1">
    <source>
        <dbReference type="EMBL" id="DAF93263.1"/>
    </source>
</evidence>
<dbReference type="Pfam" id="PF04883">
    <property type="entry name" value="HK97-gp10_like"/>
    <property type="match status" value="1"/>
</dbReference>
<dbReference type="InterPro" id="IPR010064">
    <property type="entry name" value="HK97-gp10_tail"/>
</dbReference>
<proteinExistence type="predicted"/>
<organism evidence="1">
    <name type="scientific">Phage sp. ctR9T2</name>
    <dbReference type="NCBI Taxonomy" id="2825795"/>
    <lineage>
        <taxon>Viruses</taxon>
    </lineage>
</organism>
<name>A0A8S5UFJ0_9VIRU</name>